<proteinExistence type="predicted"/>
<dbReference type="Proteomes" id="UP000235653">
    <property type="component" value="Unassembled WGS sequence"/>
</dbReference>
<evidence type="ECO:0000259" key="1">
    <source>
        <dbReference type="Pfam" id="PF03435"/>
    </source>
</evidence>
<feature type="domain" description="Saccharopine dehydrogenase NADP binding" evidence="1">
    <location>
        <begin position="3"/>
        <end position="106"/>
    </location>
</feature>
<protein>
    <recommendedName>
        <fullName evidence="1">Saccharopine dehydrogenase NADP binding domain-containing protein</fullName>
    </recommendedName>
</protein>
<gene>
    <name evidence="2" type="ORF">JP09_009585</name>
</gene>
<dbReference type="RefSeq" id="WP_102331484.1">
    <property type="nucleotide sequence ID" value="NZ_CP058566.2"/>
</dbReference>
<keyword evidence="3" id="KW-1185">Reference proteome</keyword>
<accession>A0A2P5P4S0</accession>
<name>A0A2P5P4S0_9CHLR</name>
<reference evidence="2 3" key="1">
    <citation type="journal article" date="2017" name="ISME J.">
        <title>Grape pomace compost harbors organohalide-respiring Dehalogenimonas species with novel reductive dehalogenase genes.</title>
        <authorList>
            <person name="Yang Y."/>
            <person name="Higgins S.A."/>
            <person name="Yan J."/>
            <person name="Simsir B."/>
            <person name="Chourey K."/>
            <person name="Iyer R."/>
            <person name="Hettich R.L."/>
            <person name="Baldwin B."/>
            <person name="Ogles D.M."/>
            <person name="Loffler F.E."/>
        </authorList>
    </citation>
    <scope>NUCLEOTIDE SEQUENCE [LARGE SCALE GENOMIC DNA]</scope>
    <source>
        <strain evidence="2 3">GP</strain>
    </source>
</reference>
<dbReference type="SUPFAM" id="SSF51735">
    <property type="entry name" value="NAD(P)-binding Rossmann-fold domains"/>
    <property type="match status" value="1"/>
</dbReference>
<organism evidence="2 3">
    <name type="scientific">Dehalogenimonas etheniformans</name>
    <dbReference type="NCBI Taxonomy" id="1536648"/>
    <lineage>
        <taxon>Bacteria</taxon>
        <taxon>Bacillati</taxon>
        <taxon>Chloroflexota</taxon>
        <taxon>Dehalococcoidia</taxon>
        <taxon>Dehalococcoidales</taxon>
        <taxon>Dehalococcoidaceae</taxon>
        <taxon>Dehalogenimonas</taxon>
    </lineage>
</organism>
<dbReference type="InterPro" id="IPR036291">
    <property type="entry name" value="NAD(P)-bd_dom_sf"/>
</dbReference>
<dbReference type="Gene3D" id="3.30.360.10">
    <property type="entry name" value="Dihydrodipicolinate Reductase, domain 2"/>
    <property type="match status" value="1"/>
</dbReference>
<dbReference type="EMBL" id="JQAN02000014">
    <property type="protein sequence ID" value="PPD57290.1"/>
    <property type="molecule type" value="Genomic_DNA"/>
</dbReference>
<dbReference type="AlphaFoldDB" id="A0A2P5P4S0"/>
<dbReference type="Pfam" id="PF03435">
    <property type="entry name" value="Sacchrp_dh_NADP"/>
    <property type="match status" value="1"/>
</dbReference>
<evidence type="ECO:0000313" key="3">
    <source>
        <dbReference type="Proteomes" id="UP000235653"/>
    </source>
</evidence>
<dbReference type="Gene3D" id="3.40.50.720">
    <property type="entry name" value="NAD(P)-binding Rossmann-like Domain"/>
    <property type="match status" value="1"/>
</dbReference>
<sequence>MKILILGGYGMTGRLLARYLLEQTECEVVIAGRHLDKALSYAQELNSKFEGNRASAGRIDASSKNDLVEGLRGVDMLVAAAPTTNYAEVVIRAAIESKVDYLDIQLDSKKFDLLMRLDNEIKEAGLCFITEAGFHPGLPSAMVRYAAANLDRLDSAVVGCYLNMGRSLPYSEAVDELMEVFQHYQAQVFKNGQWTKRSSYDTRKIDFGGEIGRRTCFSMFFEEIRNLPATYPTLKDIGVYISSSHWFVDWIITPVVMAGLKVAPRRGLRPMGKLMWWGMQTFPTPPYLVMLQAEAAGTKGEKPATFKAKISHADGYELTAIPVVACLKQYLDGSIRRPGVWMMGQLAEPTRLFDDVKTMGVIVSSTMN</sequence>
<dbReference type="PANTHER" id="PTHR43796">
    <property type="entry name" value="CARBOXYNORSPERMIDINE SYNTHASE"/>
    <property type="match status" value="1"/>
</dbReference>
<dbReference type="OrthoDB" id="1910498at2"/>
<dbReference type="InterPro" id="IPR005097">
    <property type="entry name" value="Sacchrp_dh_NADP-bd"/>
</dbReference>
<dbReference type="PANTHER" id="PTHR43796:SF2">
    <property type="entry name" value="CARBOXYNORSPERMIDINE SYNTHASE"/>
    <property type="match status" value="1"/>
</dbReference>
<comment type="caution">
    <text evidence="2">The sequence shown here is derived from an EMBL/GenBank/DDBJ whole genome shotgun (WGS) entry which is preliminary data.</text>
</comment>
<evidence type="ECO:0000313" key="2">
    <source>
        <dbReference type="EMBL" id="PPD57290.1"/>
    </source>
</evidence>